<organism evidence="1 2">
    <name type="scientific">Sinorhizobium americanum</name>
    <dbReference type="NCBI Taxonomy" id="194963"/>
    <lineage>
        <taxon>Bacteria</taxon>
        <taxon>Pseudomonadati</taxon>
        <taxon>Pseudomonadota</taxon>
        <taxon>Alphaproteobacteria</taxon>
        <taxon>Hyphomicrobiales</taxon>
        <taxon>Rhizobiaceae</taxon>
        <taxon>Sinorhizobium/Ensifer group</taxon>
        <taxon>Sinorhizobium</taxon>
    </lineage>
</organism>
<dbReference type="AlphaFoldDB" id="A0A1L3LW09"/>
<protein>
    <submittedName>
        <fullName evidence="1">Uncharacterized protein</fullName>
    </submittedName>
</protein>
<dbReference type="EMBL" id="CP013110">
    <property type="protein sequence ID" value="APG94280.1"/>
    <property type="molecule type" value="Genomic_DNA"/>
</dbReference>
<sequence length="66" mass="7439">MASGAWPAQMVQQHHAHGRIARGAGFGRVLMSYNEQRHRDPHAFRQDRTSIRGNISCGIFAFAGYR</sequence>
<dbReference type="KEGG" id="same:SAMCFNEI73_pC0559"/>
<name>A0A1L3LW09_9HYPH</name>
<geneLocation type="plasmid" evidence="1 2">
    <name>C</name>
</geneLocation>
<proteinExistence type="predicted"/>
<reference evidence="1 2" key="1">
    <citation type="submission" date="2015-10" db="EMBL/GenBank/DDBJ databases">
        <title>Genomic differences between typical nodule nitrogen-fixing rhizobial strains and those coming from bean seeds.</title>
        <authorList>
            <person name="Peralta H."/>
            <person name="Aguilar-Vera A."/>
            <person name="Diaz R."/>
            <person name="Mora Y."/>
            <person name="Martinez-Batallar G."/>
            <person name="Salazar E."/>
            <person name="Vargas-Lagunas C."/>
            <person name="Encarnacion S."/>
            <person name="Girard L."/>
            <person name="Mora J."/>
        </authorList>
    </citation>
    <scope>NUCLEOTIDE SEQUENCE [LARGE SCALE GENOMIC DNA]</scope>
    <source>
        <strain evidence="1 2">CFNEI 73</strain>
        <plasmid evidence="1 2">C</plasmid>
    </source>
</reference>
<accession>A0A1L3LW09</accession>
<keyword evidence="1" id="KW-0614">Plasmid</keyword>
<gene>
    <name evidence="1" type="ORF">SAMCFNEI73_pC0559</name>
</gene>
<keyword evidence="2" id="KW-1185">Reference proteome</keyword>
<evidence type="ECO:0000313" key="2">
    <source>
        <dbReference type="Proteomes" id="UP000182306"/>
    </source>
</evidence>
<evidence type="ECO:0000313" key="1">
    <source>
        <dbReference type="EMBL" id="APG94280.1"/>
    </source>
</evidence>
<dbReference type="Proteomes" id="UP000182306">
    <property type="component" value="Plasmid C"/>
</dbReference>